<dbReference type="Pfam" id="PF00521">
    <property type="entry name" value="DNA_topoisoIV"/>
    <property type="match status" value="1"/>
</dbReference>
<accession>A0ABN2QID5</accession>
<dbReference type="EC" id="5.6.2.2" evidence="3"/>
<dbReference type="InterPro" id="IPR002205">
    <property type="entry name" value="Topo_IIA_dom_A"/>
</dbReference>
<dbReference type="SUPFAM" id="SSF101904">
    <property type="entry name" value="GyrA/ParC C-terminal domain-like"/>
    <property type="match status" value="1"/>
</dbReference>
<gene>
    <name evidence="9" type="ORF">GCM10009776_11810</name>
</gene>
<evidence type="ECO:0000256" key="3">
    <source>
        <dbReference type="ARBA" id="ARBA00012895"/>
    </source>
</evidence>
<dbReference type="EMBL" id="BAAAOG010000001">
    <property type="protein sequence ID" value="GAA1951481.1"/>
    <property type="molecule type" value="Genomic_DNA"/>
</dbReference>
<comment type="caution">
    <text evidence="9">The sequence shown here is derived from an EMBL/GenBank/DDBJ whole genome shotgun (WGS) entry which is preliminary data.</text>
</comment>
<dbReference type="Proteomes" id="UP001499933">
    <property type="component" value="Unassembled WGS sequence"/>
</dbReference>
<dbReference type="NCBIfam" id="NF004044">
    <property type="entry name" value="PRK05561.1"/>
    <property type="match status" value="1"/>
</dbReference>
<dbReference type="InterPro" id="IPR006691">
    <property type="entry name" value="GyrA/parC_rep"/>
</dbReference>
<keyword evidence="5 7" id="KW-0238">DNA-binding</keyword>
<protein>
    <recommendedName>
        <fullName evidence="3">DNA topoisomerase (ATP-hydrolyzing)</fullName>
        <ecNumber evidence="3">5.6.2.2</ecNumber>
    </recommendedName>
</protein>
<dbReference type="SMART" id="SM00434">
    <property type="entry name" value="TOP4c"/>
    <property type="match status" value="1"/>
</dbReference>
<dbReference type="RefSeq" id="WP_344092179.1">
    <property type="nucleotide sequence ID" value="NZ_BAAAOG010000001.1"/>
</dbReference>
<proteinExistence type="inferred from homology"/>
<evidence type="ECO:0000256" key="4">
    <source>
        <dbReference type="ARBA" id="ARBA00023029"/>
    </source>
</evidence>
<dbReference type="Gene3D" id="3.30.1360.40">
    <property type="match status" value="1"/>
</dbReference>
<feature type="active site" description="O-(5'-phospho-DNA)-tyrosine intermediate" evidence="7">
    <location>
        <position position="129"/>
    </location>
</feature>
<keyword evidence="10" id="KW-1185">Reference proteome</keyword>
<dbReference type="PANTHER" id="PTHR43493:SF5">
    <property type="entry name" value="DNA GYRASE SUBUNIT A, CHLOROPLASTIC_MITOCHONDRIAL"/>
    <property type="match status" value="1"/>
</dbReference>
<reference evidence="9 10" key="1">
    <citation type="journal article" date="2019" name="Int. J. Syst. Evol. Microbiol.">
        <title>The Global Catalogue of Microorganisms (GCM) 10K type strain sequencing project: providing services to taxonomists for standard genome sequencing and annotation.</title>
        <authorList>
            <consortium name="The Broad Institute Genomics Platform"/>
            <consortium name="The Broad Institute Genome Sequencing Center for Infectious Disease"/>
            <person name="Wu L."/>
            <person name="Ma J."/>
        </authorList>
    </citation>
    <scope>NUCLEOTIDE SEQUENCE [LARGE SCALE GENOMIC DNA]</scope>
    <source>
        <strain evidence="9 10">JCM 14901</strain>
    </source>
</reference>
<organism evidence="9 10">
    <name type="scientific">Microbacterium deminutum</name>
    <dbReference type="NCBI Taxonomy" id="344164"/>
    <lineage>
        <taxon>Bacteria</taxon>
        <taxon>Bacillati</taxon>
        <taxon>Actinomycetota</taxon>
        <taxon>Actinomycetes</taxon>
        <taxon>Micrococcales</taxon>
        <taxon>Microbacteriaceae</taxon>
        <taxon>Microbacterium</taxon>
    </lineage>
</organism>
<evidence type="ECO:0000313" key="10">
    <source>
        <dbReference type="Proteomes" id="UP001499933"/>
    </source>
</evidence>
<evidence type="ECO:0000313" key="9">
    <source>
        <dbReference type="EMBL" id="GAA1951481.1"/>
    </source>
</evidence>
<sequence length="816" mass="87382">MPASRTDPPPPAEERIEDVDVSAEMQGSFLEYAYSVIYSRALPDARDGLKPVQRRILFQMADMGLRPDRGHVKSARVVGEVMGKLHPHGDAPIYDALVRLAQPFSLRVPLVDGHGNFGSLDDGPAAPRYTEARLAPAALALTENLDEDVVDFIPNYDGQFQQPAVLPAAYPNLLVNGATGIAVGMATNMAPHNLIEVVAAAIHLLENPDATVEELMEFVPGPDFPSGGIVLGLEGVKDAYARGRGAFKVRAKVATESLGPRRTGLVVTELPYQVGPERVIEKIKDAVQGKRLTGIADVTDLTDRNHGLRLVIGIKTGFDPQAVLDHLYRLTPLEDSFSINNVALVEGQPQTLGLKELLRVYLDHRIQVVTRRSRYRLARREERLHLVEGLLIAILDIDEVIQVIRTSDDSEQARTRLREVFDLSEVQAEYILELRLRRLTKFSRLELESERDSLKAEIAELQALLGSESLIHAQVARELEAAADAHGTPRRTMLMNAKPAAPRPTRGAPVPDLQIADAPTVVVLSTTGRAVRVDLAEGQELTAPSRRSKHDAILATAGSTTRGDLGAVTTAGRMLRFSPVDLPSVPPASVQLGAGVVLHDYLGIHDRYERVIGLIRFDDDVPVALGTRDGVVKRVVPSALAVRPELEIIGLKPGDVVVGAASAPDGSELVFVTSDAQLLRFPAAAVRPQGAPAGGMAGVNLSVPASVIHFGAAEGEDVIAVTISGADGVLPGTDAGRVKVSRFEEFPAKGRATGGVRAHTFLRGENRLTLAWVGRAPALALGPDGSTRTLPAATAKRDASGQPLDAVIGSIGRALV</sequence>
<dbReference type="InterPro" id="IPR013757">
    <property type="entry name" value="Topo_IIA_A_a_sf"/>
</dbReference>
<evidence type="ECO:0000256" key="1">
    <source>
        <dbReference type="ARBA" id="ARBA00000185"/>
    </source>
</evidence>
<dbReference type="Gene3D" id="1.10.268.10">
    <property type="entry name" value="Topoisomerase, domain 3"/>
    <property type="match status" value="1"/>
</dbReference>
<keyword evidence="6 7" id="KW-0413">Isomerase</keyword>
<keyword evidence="4 7" id="KW-0799">Topoisomerase</keyword>
<feature type="domain" description="Topo IIA-type catalytic" evidence="8">
    <location>
        <begin position="42"/>
        <end position="513"/>
    </location>
</feature>
<dbReference type="InterPro" id="IPR013758">
    <property type="entry name" value="Topo_IIA_A/C_ab"/>
</dbReference>
<dbReference type="PROSITE" id="PS52040">
    <property type="entry name" value="TOPO_IIA"/>
    <property type="match status" value="1"/>
</dbReference>
<comment type="catalytic activity">
    <reaction evidence="1 7">
        <text>ATP-dependent breakage, passage and rejoining of double-stranded DNA.</text>
        <dbReference type="EC" id="5.6.2.2"/>
    </reaction>
</comment>
<evidence type="ECO:0000256" key="7">
    <source>
        <dbReference type="PROSITE-ProRule" id="PRU01384"/>
    </source>
</evidence>
<dbReference type="Gene3D" id="2.120.10.90">
    <property type="entry name" value="DNA gyrase/topoisomerase IV, subunit A, C-terminal"/>
    <property type="match status" value="1"/>
</dbReference>
<comment type="similarity">
    <text evidence="2">Belongs to the type II topoisomerase GyrA/ParC subunit family.</text>
</comment>
<evidence type="ECO:0000256" key="5">
    <source>
        <dbReference type="ARBA" id="ARBA00023125"/>
    </source>
</evidence>
<dbReference type="Gene3D" id="3.90.199.10">
    <property type="entry name" value="Topoisomerase II, domain 5"/>
    <property type="match status" value="1"/>
</dbReference>
<evidence type="ECO:0000256" key="6">
    <source>
        <dbReference type="ARBA" id="ARBA00023235"/>
    </source>
</evidence>
<dbReference type="InterPro" id="IPR050220">
    <property type="entry name" value="Type_II_DNA_Topoisomerases"/>
</dbReference>
<dbReference type="Pfam" id="PF03989">
    <property type="entry name" value="DNA_gyraseA_C"/>
    <property type="match status" value="2"/>
</dbReference>
<dbReference type="PANTHER" id="PTHR43493">
    <property type="entry name" value="DNA GYRASE/TOPOISOMERASE SUBUNIT A"/>
    <property type="match status" value="1"/>
</dbReference>
<dbReference type="InterPro" id="IPR035516">
    <property type="entry name" value="Gyrase/topoIV_suA_C"/>
</dbReference>
<dbReference type="SUPFAM" id="SSF56719">
    <property type="entry name" value="Type II DNA topoisomerase"/>
    <property type="match status" value="1"/>
</dbReference>
<evidence type="ECO:0000259" key="8">
    <source>
        <dbReference type="PROSITE" id="PS52040"/>
    </source>
</evidence>
<evidence type="ECO:0000256" key="2">
    <source>
        <dbReference type="ARBA" id="ARBA00008263"/>
    </source>
</evidence>
<dbReference type="InterPro" id="IPR013760">
    <property type="entry name" value="Topo_IIA-like_dom_sf"/>
</dbReference>
<dbReference type="CDD" id="cd00187">
    <property type="entry name" value="TOP4c"/>
    <property type="match status" value="1"/>
</dbReference>
<name>A0ABN2QID5_9MICO</name>